<evidence type="ECO:0000313" key="3">
    <source>
        <dbReference type="Proteomes" id="UP001367676"/>
    </source>
</evidence>
<dbReference type="Gene3D" id="3.40.220.10">
    <property type="entry name" value="Leucine Aminopeptidase, subunit E, domain 1"/>
    <property type="match status" value="1"/>
</dbReference>
<feature type="domain" description="Macro" evidence="1">
    <location>
        <begin position="38"/>
        <end position="223"/>
    </location>
</feature>
<dbReference type="EMBL" id="JBBCAQ010000037">
    <property type="protein sequence ID" value="KAK7574365.1"/>
    <property type="molecule type" value="Genomic_DNA"/>
</dbReference>
<dbReference type="InterPro" id="IPR043472">
    <property type="entry name" value="Macro_dom-like"/>
</dbReference>
<dbReference type="PANTHER" id="PTHR11106">
    <property type="entry name" value="GANGLIOSIDE INDUCED DIFFERENTIATION ASSOCIATED PROTEIN 2-RELATED"/>
    <property type="match status" value="1"/>
</dbReference>
<evidence type="ECO:0000313" key="2">
    <source>
        <dbReference type="EMBL" id="KAK7574365.1"/>
    </source>
</evidence>
<comment type="caution">
    <text evidence="2">The sequence shown here is derived from an EMBL/GenBank/DDBJ whole genome shotgun (WGS) entry which is preliminary data.</text>
</comment>
<organism evidence="2 3">
    <name type="scientific">Parthenolecanium corni</name>
    <dbReference type="NCBI Taxonomy" id="536013"/>
    <lineage>
        <taxon>Eukaryota</taxon>
        <taxon>Metazoa</taxon>
        <taxon>Ecdysozoa</taxon>
        <taxon>Arthropoda</taxon>
        <taxon>Hexapoda</taxon>
        <taxon>Insecta</taxon>
        <taxon>Pterygota</taxon>
        <taxon>Neoptera</taxon>
        <taxon>Paraneoptera</taxon>
        <taxon>Hemiptera</taxon>
        <taxon>Sternorrhyncha</taxon>
        <taxon>Coccoidea</taxon>
        <taxon>Coccidae</taxon>
        <taxon>Parthenolecanium</taxon>
    </lineage>
</organism>
<dbReference type="SUPFAM" id="SSF52949">
    <property type="entry name" value="Macro domain-like"/>
    <property type="match status" value="1"/>
</dbReference>
<dbReference type="Proteomes" id="UP001367676">
    <property type="component" value="Unassembled WGS sequence"/>
</dbReference>
<dbReference type="AlphaFoldDB" id="A0AAN9T691"/>
<dbReference type="Pfam" id="PF01661">
    <property type="entry name" value="Macro"/>
    <property type="match status" value="1"/>
</dbReference>
<accession>A0AAN9T691</accession>
<dbReference type="PROSITE" id="PS51154">
    <property type="entry name" value="MACRO"/>
    <property type="match status" value="1"/>
</dbReference>
<dbReference type="InterPro" id="IPR002589">
    <property type="entry name" value="Macro_dom"/>
</dbReference>
<reference evidence="2 3" key="1">
    <citation type="submission" date="2024-03" db="EMBL/GenBank/DDBJ databases">
        <title>Adaptation during the transition from Ophiocordyceps entomopathogen to insect associate is accompanied by gene loss and intensified selection.</title>
        <authorList>
            <person name="Ward C.M."/>
            <person name="Onetto C.A."/>
            <person name="Borneman A.R."/>
        </authorList>
    </citation>
    <scope>NUCLEOTIDE SEQUENCE [LARGE SCALE GENOMIC DNA]</scope>
    <source>
        <strain evidence="2">AWRI1</strain>
        <tissue evidence="2">Single Adult Female</tissue>
    </source>
</reference>
<proteinExistence type="predicted"/>
<evidence type="ECO:0000259" key="1">
    <source>
        <dbReference type="PROSITE" id="PS51154"/>
    </source>
</evidence>
<gene>
    <name evidence="2" type="ORF">V9T40_011556</name>
</gene>
<sequence length="275" mass="31890">MEVTIDVDQEPVTPNELKRWSETSPYFDTIYPVNEAHRSPYRHNQKLNHRIILWQGDITSISVDAIAHSINRNLSDKSSNTRRLFLKIGPEFRHELYKVVKGCPTSEVRITSGYNLPARYIIHTASPHYSTKYRTAAETSLASCYRNVLQKAYDMRLETLALCVINSVHYNYPSDEGAHTALRAIRKFLEMQEEMGCVIVHTIVLVVESCDASMYEVLLPLYFPRSLQEERTAVLRLPMDNDYVRNDRRIRIIDNPQHFSYKIISGNLDLRTEVI</sequence>
<protein>
    <recommendedName>
        <fullName evidence="1">Macro domain-containing protein</fullName>
    </recommendedName>
</protein>
<dbReference type="SMART" id="SM00506">
    <property type="entry name" value="A1pp"/>
    <property type="match status" value="1"/>
</dbReference>
<name>A0AAN9T691_9HEMI</name>
<dbReference type="PANTHER" id="PTHR11106:SF72">
    <property type="entry name" value="GANGLIOSIDE-INDUCED DIFFERENTIATION-ASSOCIATED PROTEIN 2"/>
    <property type="match status" value="1"/>
</dbReference>
<keyword evidence="3" id="KW-1185">Reference proteome</keyword>